<dbReference type="UniPathway" id="UPA00223">
    <property type="reaction ID" value="UER00718"/>
</dbReference>
<dbReference type="InterPro" id="IPR015931">
    <property type="entry name" value="Acnase/IPM_dHydase_lsu_aba_1/3"/>
</dbReference>
<comment type="catalytic activity">
    <reaction evidence="1">
        <text>(2S,3R)-3-hydroxybutane-1,2,3-tricarboxylate = 2-methyl-cis-aconitate + H2O</text>
        <dbReference type="Rhea" id="RHEA:17941"/>
        <dbReference type="ChEBI" id="CHEBI:15377"/>
        <dbReference type="ChEBI" id="CHEBI:57429"/>
        <dbReference type="ChEBI" id="CHEBI:57872"/>
        <dbReference type="EC" id="4.2.1.99"/>
    </reaction>
</comment>
<dbReference type="Pfam" id="PF00330">
    <property type="entry name" value="Aconitase"/>
    <property type="match status" value="1"/>
</dbReference>
<dbReference type="GO" id="GO:0006099">
    <property type="term" value="P:tricarboxylic acid cycle"/>
    <property type="evidence" value="ECO:0007669"/>
    <property type="project" value="UniProtKB-UniPathway"/>
</dbReference>
<comment type="pathway">
    <text evidence="4">Organic acid metabolism; propanoate degradation.</text>
</comment>
<feature type="domain" description="Aconitase A/isopropylmalate dehydratase small subunit swivel" evidence="15">
    <location>
        <begin position="711"/>
        <end position="836"/>
    </location>
</feature>
<dbReference type="GO" id="GO:0047456">
    <property type="term" value="F:2-methylisocitrate dehydratase activity"/>
    <property type="evidence" value="ECO:0007669"/>
    <property type="project" value="UniProtKB-EC"/>
</dbReference>
<dbReference type="GO" id="GO:0046872">
    <property type="term" value="F:metal ion binding"/>
    <property type="evidence" value="ECO:0007669"/>
    <property type="project" value="UniProtKB-KW"/>
</dbReference>
<dbReference type="Proteomes" id="UP000192330">
    <property type="component" value="Unassembled WGS sequence"/>
</dbReference>
<dbReference type="Gene3D" id="3.20.19.10">
    <property type="entry name" value="Aconitase, domain 4"/>
    <property type="match status" value="1"/>
</dbReference>
<protein>
    <recommendedName>
        <fullName evidence="12">Aconitate hydratase</fullName>
        <shortName evidence="12">Aconitase</shortName>
        <ecNumber evidence="12">4.2.1.3</ecNumber>
    </recommendedName>
</protein>
<evidence type="ECO:0000256" key="8">
    <source>
        <dbReference type="ARBA" id="ARBA00023004"/>
    </source>
</evidence>
<dbReference type="Gene3D" id="6.10.190.10">
    <property type="match status" value="1"/>
</dbReference>
<evidence type="ECO:0000256" key="12">
    <source>
        <dbReference type="RuleBase" id="RU361275"/>
    </source>
</evidence>
<dbReference type="InterPro" id="IPR044137">
    <property type="entry name" value="AcnA_IRP_Swivel"/>
</dbReference>
<dbReference type="NCBIfam" id="NF006757">
    <property type="entry name" value="PRK09277.1"/>
    <property type="match status" value="1"/>
</dbReference>
<reference evidence="16 17" key="1">
    <citation type="submission" date="2017-04" db="EMBL/GenBank/DDBJ databases">
        <authorList>
            <person name="Afonso C.L."/>
            <person name="Miller P.J."/>
            <person name="Scott M.A."/>
            <person name="Spackman E."/>
            <person name="Goraichik I."/>
            <person name="Dimitrov K.M."/>
            <person name="Suarez D.L."/>
            <person name="Swayne D.E."/>
        </authorList>
    </citation>
    <scope>NUCLEOTIDE SEQUENCE [LARGE SCALE GENOMIC DNA]</scope>
    <source>
        <strain evidence="16 17">CGMCC 1.12644</strain>
    </source>
</reference>
<feature type="region of interest" description="Disordered" evidence="13">
    <location>
        <begin position="1"/>
        <end position="24"/>
    </location>
</feature>
<evidence type="ECO:0000256" key="13">
    <source>
        <dbReference type="SAM" id="MobiDB-lite"/>
    </source>
</evidence>
<evidence type="ECO:0000256" key="2">
    <source>
        <dbReference type="ARBA" id="ARBA00001966"/>
    </source>
</evidence>
<evidence type="ECO:0000259" key="15">
    <source>
        <dbReference type="Pfam" id="PF00694"/>
    </source>
</evidence>
<keyword evidence="9 12" id="KW-0411">Iron-sulfur</keyword>
<dbReference type="InterPro" id="IPR001030">
    <property type="entry name" value="Acoase/IPM_deHydtase_lsu_aba"/>
</dbReference>
<keyword evidence="17" id="KW-1185">Reference proteome</keyword>
<feature type="domain" description="Aconitase/3-isopropylmalate dehydratase large subunit alpha/beta/alpha" evidence="14">
    <location>
        <begin position="94"/>
        <end position="581"/>
    </location>
</feature>
<dbReference type="Pfam" id="PF00694">
    <property type="entry name" value="Aconitase_C"/>
    <property type="match status" value="1"/>
</dbReference>
<evidence type="ECO:0000313" key="16">
    <source>
        <dbReference type="EMBL" id="SMD09939.1"/>
    </source>
</evidence>
<organism evidence="16 17">
    <name type="scientific">Primorskyibacter flagellatus</name>
    <dbReference type="NCBI Taxonomy" id="1387277"/>
    <lineage>
        <taxon>Bacteria</taxon>
        <taxon>Pseudomonadati</taxon>
        <taxon>Pseudomonadota</taxon>
        <taxon>Alphaproteobacteria</taxon>
        <taxon>Rhodobacterales</taxon>
        <taxon>Roseobacteraceae</taxon>
        <taxon>Primorskyibacter</taxon>
    </lineage>
</organism>
<dbReference type="STRING" id="1387277.SAMN06295998_1316"/>
<keyword evidence="7" id="KW-0479">Metal-binding</keyword>
<evidence type="ECO:0000256" key="1">
    <source>
        <dbReference type="ARBA" id="ARBA00000118"/>
    </source>
</evidence>
<evidence type="ECO:0000256" key="10">
    <source>
        <dbReference type="ARBA" id="ARBA00023239"/>
    </source>
</evidence>
<dbReference type="InterPro" id="IPR000573">
    <property type="entry name" value="AconitaseA/IPMdHydase_ssu_swvl"/>
</dbReference>
<dbReference type="PROSITE" id="PS00450">
    <property type="entry name" value="ACONITASE_1"/>
    <property type="match status" value="1"/>
</dbReference>
<comment type="cofactor">
    <cofactor evidence="2">
        <name>[4Fe-4S] cluster</name>
        <dbReference type="ChEBI" id="CHEBI:49883"/>
    </cofactor>
</comment>
<dbReference type="InterPro" id="IPR018136">
    <property type="entry name" value="Aconitase_4Fe-4S_BS"/>
</dbReference>
<evidence type="ECO:0000256" key="5">
    <source>
        <dbReference type="ARBA" id="ARBA00007185"/>
    </source>
</evidence>
<sequence length="918" mass="97416">MDGNARAMKTLDSSPTAQQTGPRHIGSFTAAGGRVHRFCSLPSLEKTGYPGIARLPISIRILLESALRNCGKPGTTAAHIKALANWSPDGQRTEVPLSVGRVVLQDFTGTPLVCDLAAMRDAMVRAGSDPALVEPQIPVQLVIDHSVQINHARSADALRRNLELEYDRNAERYAFFKWGNAAFENFTTVPPGFGIIHQVNLESLAKGVSETDGIWHPDTLVGTDSHTTMINGIGILGWGVGGIEAESAMLGQPVTLVAPDVVGVELTGRLPEGATITDAVLVVTERLRAHGVVGKFVEFFGAGAASLSATDRATIANMAPEYGATIGLFPTDDRTIDYFRATGRNDADVAMLEAYYKAQGMFGMPMPGDIDYSEHLQIDLGRIVPSVAGPKRPQDRIDLSDVSETFERLMAAPVGDGGYDRAAELERRSPVAAAPDMPEDLGQGDILIAAITSCTNTSNPEVLMTAGLLARNAVAAGLSVPPWIKTSFTPGSRVVAHYLTAAGLMAPLEKLGFGISAYGCGACAGNSGPLDPALDAAIAADDLVCAAVLSGNRNFEARIHPSIRANFLMSPPLVVAYALAGSIRVDLTSVPLRQGNDGGPVHLRDIWPSARDIEAALVHAGDAQAYRDIYAVSDPGGQLWQQVDSPAGTTYEWPASTYIARPPFFEHFDADDDADAAIEGASILIILGDSVTTDHISPAGVIAPDSPAGQWLQARGVAPAAFNTYGARRGHHEVMMRGAFSNPRLRNRIAVGIEGGVTRIEGRGEPLPIFDAAEAYRAMGRPLVIVAGREYGSGSSRDWAAKGTNLLGVRAVIAQSFERIHRSNLVGMGVIPCQWSEGVSAETLGLDGTERISLPDLKHPIAPRGRTRLVIDRADGAREEQEVTLHIDSAPEAEQIAAGGLGRLILRRLHAAAARQDQ</sequence>
<keyword evidence="10 12" id="KW-0456">Lyase</keyword>
<dbReference type="PRINTS" id="PR00415">
    <property type="entry name" value="ACONITASE"/>
</dbReference>
<evidence type="ECO:0000256" key="7">
    <source>
        <dbReference type="ARBA" id="ARBA00022723"/>
    </source>
</evidence>
<dbReference type="EMBL" id="FWYD01000031">
    <property type="protein sequence ID" value="SMD09939.1"/>
    <property type="molecule type" value="Genomic_DNA"/>
</dbReference>
<evidence type="ECO:0000259" key="14">
    <source>
        <dbReference type="Pfam" id="PF00330"/>
    </source>
</evidence>
<dbReference type="SUPFAM" id="SSF53732">
    <property type="entry name" value="Aconitase iron-sulfur domain"/>
    <property type="match status" value="1"/>
</dbReference>
<comment type="pathway">
    <text evidence="3">Carbohydrate metabolism; tricarboxylic acid cycle; isocitrate from oxaloacetate: step 2/2.</text>
</comment>
<comment type="similarity">
    <text evidence="5 12">Belongs to the aconitase/IPM isomerase family.</text>
</comment>
<evidence type="ECO:0000256" key="6">
    <source>
        <dbReference type="ARBA" id="ARBA00022485"/>
    </source>
</evidence>
<dbReference type="GO" id="GO:0051539">
    <property type="term" value="F:4 iron, 4 sulfur cluster binding"/>
    <property type="evidence" value="ECO:0007669"/>
    <property type="project" value="UniProtKB-KW"/>
</dbReference>
<evidence type="ECO:0000256" key="3">
    <source>
        <dbReference type="ARBA" id="ARBA00004717"/>
    </source>
</evidence>
<keyword evidence="6 12" id="KW-0004">4Fe-4S</keyword>
<name>A0A1W2EJN0_9RHOB</name>
<dbReference type="Gene3D" id="3.30.499.10">
    <property type="entry name" value="Aconitase, domain 3"/>
    <property type="match status" value="2"/>
</dbReference>
<dbReference type="AlphaFoldDB" id="A0A1W2EJN0"/>
<dbReference type="EC" id="4.2.1.3" evidence="12"/>
<comment type="function">
    <text evidence="12">Catalyzes the isomerization of citrate to isocitrate via cis-aconitate.</text>
</comment>
<dbReference type="SUPFAM" id="SSF52016">
    <property type="entry name" value="LeuD/IlvD-like"/>
    <property type="match status" value="1"/>
</dbReference>
<keyword evidence="8 12" id="KW-0408">Iron</keyword>
<gene>
    <name evidence="16" type="ORF">SAMN06295998_1316</name>
</gene>
<dbReference type="FunFam" id="3.20.19.10:FF:000001">
    <property type="entry name" value="Aconitate hydratase"/>
    <property type="match status" value="1"/>
</dbReference>
<accession>A0A1W2EJN0</accession>
<dbReference type="InterPro" id="IPR036008">
    <property type="entry name" value="Aconitase_4Fe-4S_dom"/>
</dbReference>
<evidence type="ECO:0000313" key="17">
    <source>
        <dbReference type="Proteomes" id="UP000192330"/>
    </source>
</evidence>
<comment type="catalytic activity">
    <reaction evidence="11 12">
        <text>citrate = D-threo-isocitrate</text>
        <dbReference type="Rhea" id="RHEA:10336"/>
        <dbReference type="ChEBI" id="CHEBI:15562"/>
        <dbReference type="ChEBI" id="CHEBI:16947"/>
        <dbReference type="EC" id="4.2.1.3"/>
    </reaction>
</comment>
<evidence type="ECO:0000256" key="9">
    <source>
        <dbReference type="ARBA" id="ARBA00023014"/>
    </source>
</evidence>
<evidence type="ECO:0000256" key="4">
    <source>
        <dbReference type="ARBA" id="ARBA00005026"/>
    </source>
</evidence>
<feature type="compositionally biased region" description="Polar residues" evidence="13">
    <location>
        <begin position="11"/>
        <end position="21"/>
    </location>
</feature>
<dbReference type="NCBIfam" id="TIGR01341">
    <property type="entry name" value="aconitase_1"/>
    <property type="match status" value="1"/>
</dbReference>
<dbReference type="PANTHER" id="PTHR11670">
    <property type="entry name" value="ACONITASE/IRON-RESPONSIVE ELEMENT FAMILY MEMBER"/>
    <property type="match status" value="1"/>
</dbReference>
<proteinExistence type="inferred from homology"/>
<dbReference type="InterPro" id="IPR006249">
    <property type="entry name" value="Aconitase/IRP2"/>
</dbReference>
<dbReference type="NCBIfam" id="NF009520">
    <property type="entry name" value="PRK12881.1"/>
    <property type="match status" value="1"/>
</dbReference>
<dbReference type="InterPro" id="IPR015928">
    <property type="entry name" value="Aconitase/3IPM_dehydase_swvl"/>
</dbReference>
<dbReference type="CDD" id="cd01580">
    <property type="entry name" value="AcnA_IRP_Swivel"/>
    <property type="match status" value="1"/>
</dbReference>
<evidence type="ECO:0000256" key="11">
    <source>
        <dbReference type="ARBA" id="ARBA00023501"/>
    </source>
</evidence>
<dbReference type="GO" id="GO:0003994">
    <property type="term" value="F:aconitate hydratase activity"/>
    <property type="evidence" value="ECO:0007669"/>
    <property type="project" value="UniProtKB-EC"/>
</dbReference>